<organism evidence="2 3">
    <name type="scientific">Micromonospora krabiensis</name>
    <dbReference type="NCBI Taxonomy" id="307121"/>
    <lineage>
        <taxon>Bacteria</taxon>
        <taxon>Bacillati</taxon>
        <taxon>Actinomycetota</taxon>
        <taxon>Actinomycetes</taxon>
        <taxon>Micromonosporales</taxon>
        <taxon>Micromonosporaceae</taxon>
        <taxon>Micromonospora</taxon>
    </lineage>
</organism>
<dbReference type="InterPro" id="IPR005149">
    <property type="entry name" value="Tscrpt_reg_PadR_N"/>
</dbReference>
<dbReference type="OrthoDB" id="122286at2"/>
<dbReference type="STRING" id="307121.GA0070620_0560"/>
<dbReference type="Gene3D" id="1.10.10.10">
    <property type="entry name" value="Winged helix-like DNA-binding domain superfamily/Winged helix DNA-binding domain"/>
    <property type="match status" value="1"/>
</dbReference>
<keyword evidence="3" id="KW-1185">Reference proteome</keyword>
<accession>A0A1C3MXQ4</accession>
<proteinExistence type="predicted"/>
<dbReference type="SUPFAM" id="SSF46785">
    <property type="entry name" value="Winged helix' DNA-binding domain"/>
    <property type="match status" value="1"/>
</dbReference>
<protein>
    <submittedName>
        <fullName evidence="2">Transcriptional regulator, PadR family</fullName>
    </submittedName>
</protein>
<gene>
    <name evidence="2" type="ORF">GA0070620_0560</name>
</gene>
<dbReference type="Proteomes" id="UP000199393">
    <property type="component" value="Chromosome I"/>
</dbReference>
<dbReference type="InterPro" id="IPR052509">
    <property type="entry name" value="Metal_resp_DNA-bind_regulator"/>
</dbReference>
<evidence type="ECO:0000259" key="1">
    <source>
        <dbReference type="Pfam" id="PF03551"/>
    </source>
</evidence>
<dbReference type="PANTHER" id="PTHR33169:SF13">
    <property type="entry name" value="PADR-FAMILY TRANSCRIPTIONAL REGULATOR"/>
    <property type="match status" value="1"/>
</dbReference>
<dbReference type="EMBL" id="LT598496">
    <property type="protein sequence ID" value="SBV25091.1"/>
    <property type="molecule type" value="Genomic_DNA"/>
</dbReference>
<dbReference type="Pfam" id="PF03551">
    <property type="entry name" value="PadR"/>
    <property type="match status" value="1"/>
</dbReference>
<dbReference type="InterPro" id="IPR036390">
    <property type="entry name" value="WH_DNA-bd_sf"/>
</dbReference>
<feature type="domain" description="Transcription regulator PadR N-terminal" evidence="1">
    <location>
        <begin position="17"/>
        <end position="93"/>
    </location>
</feature>
<dbReference type="InterPro" id="IPR036388">
    <property type="entry name" value="WH-like_DNA-bd_sf"/>
</dbReference>
<reference evidence="3" key="1">
    <citation type="submission" date="2016-06" db="EMBL/GenBank/DDBJ databases">
        <authorList>
            <person name="Varghese N."/>
        </authorList>
    </citation>
    <scope>NUCLEOTIDE SEQUENCE [LARGE SCALE GENOMIC DNA]</scope>
    <source>
        <strain evidence="3">DSM 45344</strain>
    </source>
</reference>
<evidence type="ECO:0000313" key="2">
    <source>
        <dbReference type="EMBL" id="SBV25091.1"/>
    </source>
</evidence>
<dbReference type="AlphaFoldDB" id="A0A1C3MXQ4"/>
<sequence length="118" mass="12837">MASSRAGGPLTPAVLHILLALSTQERHGYGIMKQVESDSRGKVRMGPGTLYGSIRRMTEAGLIRESDKKIDPSLDDERRVYYGITALGQQTLATELQRYRQVVAVAHERSLLPGATGG</sequence>
<dbReference type="RefSeq" id="WP_091588267.1">
    <property type="nucleotide sequence ID" value="NZ_JBHRWG010000002.1"/>
</dbReference>
<dbReference type="PATRIC" id="fig|307121.4.peg.575"/>
<evidence type="ECO:0000313" key="3">
    <source>
        <dbReference type="Proteomes" id="UP000199393"/>
    </source>
</evidence>
<dbReference type="PANTHER" id="PTHR33169">
    <property type="entry name" value="PADR-FAMILY TRANSCRIPTIONAL REGULATOR"/>
    <property type="match status" value="1"/>
</dbReference>
<name>A0A1C3MXQ4_9ACTN</name>